<feature type="transmembrane region" description="Helical" evidence="1">
    <location>
        <begin position="38"/>
        <end position="65"/>
    </location>
</feature>
<dbReference type="AlphaFoldDB" id="A0A653LHF9"/>
<keyword evidence="1" id="KW-0812">Transmembrane</keyword>
<protein>
    <submittedName>
        <fullName evidence="2">Uncharacterized protein</fullName>
    </submittedName>
</protein>
<sequence>MKKITEAPHFLFWILIPIILLIGLLKPDKTLDINIHDTYIVIALLHLAVLISIIFGILGLGYWIVIKLNRRLVNWLTVIHLIITVIGFCLILLIPFFLPESNQGITSLYFDAQVTITLSALAAVCVQLLYPINIITALFRKTN</sequence>
<accession>A0A653LHF9</accession>
<dbReference type="Gene3D" id="1.20.210.10">
    <property type="entry name" value="Cytochrome c oxidase-like, subunit I domain"/>
    <property type="match status" value="1"/>
</dbReference>
<feature type="transmembrane region" description="Helical" evidence="1">
    <location>
        <begin position="72"/>
        <end position="98"/>
    </location>
</feature>
<evidence type="ECO:0000256" key="1">
    <source>
        <dbReference type="SAM" id="Phobius"/>
    </source>
</evidence>
<dbReference type="Proteomes" id="UP000430202">
    <property type="component" value="Unassembled WGS sequence"/>
</dbReference>
<keyword evidence="3" id="KW-1185">Reference proteome</keyword>
<proteinExistence type="predicted"/>
<keyword evidence="1" id="KW-1133">Transmembrane helix</keyword>
<dbReference type="EMBL" id="CABWLR010000001">
    <property type="protein sequence ID" value="VXA91750.1"/>
    <property type="molecule type" value="Genomic_DNA"/>
</dbReference>
<evidence type="ECO:0000313" key="3">
    <source>
        <dbReference type="Proteomes" id="UP000430202"/>
    </source>
</evidence>
<name>A0A653LHF9_9FLAO</name>
<reference evidence="2 3" key="1">
    <citation type="submission" date="2019-10" db="EMBL/GenBank/DDBJ databases">
        <authorList>
            <person name="Karimi E."/>
        </authorList>
    </citation>
    <scope>NUCLEOTIDE SEQUENCE [LARGE SCALE GENOMIC DNA]</scope>
    <source>
        <strain evidence="2">Maribacter sp. 151</strain>
    </source>
</reference>
<dbReference type="RefSeq" id="WP_159301443.1">
    <property type="nucleotide sequence ID" value="NZ_LR733271.1"/>
</dbReference>
<dbReference type="SUPFAM" id="SSF81442">
    <property type="entry name" value="Cytochrome c oxidase subunit I-like"/>
    <property type="match status" value="1"/>
</dbReference>
<dbReference type="InterPro" id="IPR036927">
    <property type="entry name" value="Cyt_c_oxase-like_su1_sf"/>
</dbReference>
<feature type="transmembrane region" description="Helical" evidence="1">
    <location>
        <begin position="118"/>
        <end position="139"/>
    </location>
</feature>
<keyword evidence="1" id="KW-0472">Membrane</keyword>
<feature type="transmembrane region" description="Helical" evidence="1">
    <location>
        <begin position="7"/>
        <end position="26"/>
    </location>
</feature>
<gene>
    <name evidence="2" type="ORF">MARI151_10014</name>
</gene>
<evidence type="ECO:0000313" key="2">
    <source>
        <dbReference type="EMBL" id="VXA91750.1"/>
    </source>
</evidence>
<organism evidence="2 3">
    <name type="scientific">Maribacter litoralis</name>
    <dbReference type="NCBI Taxonomy" id="2059726"/>
    <lineage>
        <taxon>Bacteria</taxon>
        <taxon>Pseudomonadati</taxon>
        <taxon>Bacteroidota</taxon>
        <taxon>Flavobacteriia</taxon>
        <taxon>Flavobacteriales</taxon>
        <taxon>Flavobacteriaceae</taxon>
        <taxon>Maribacter</taxon>
    </lineage>
</organism>